<feature type="compositionally biased region" description="Polar residues" evidence="1">
    <location>
        <begin position="206"/>
        <end position="215"/>
    </location>
</feature>
<dbReference type="AlphaFoldDB" id="A0A5J5F7B9"/>
<organism evidence="2 3">
    <name type="scientific">Sphaerosporella brunnea</name>
    <dbReference type="NCBI Taxonomy" id="1250544"/>
    <lineage>
        <taxon>Eukaryota</taxon>
        <taxon>Fungi</taxon>
        <taxon>Dikarya</taxon>
        <taxon>Ascomycota</taxon>
        <taxon>Pezizomycotina</taxon>
        <taxon>Pezizomycetes</taxon>
        <taxon>Pezizales</taxon>
        <taxon>Pyronemataceae</taxon>
        <taxon>Sphaerosporella</taxon>
    </lineage>
</organism>
<accession>A0A5J5F7B9</accession>
<proteinExistence type="predicted"/>
<feature type="compositionally biased region" description="Basic residues" evidence="1">
    <location>
        <begin position="141"/>
        <end position="165"/>
    </location>
</feature>
<feature type="region of interest" description="Disordered" evidence="1">
    <location>
        <begin position="193"/>
        <end position="215"/>
    </location>
</feature>
<keyword evidence="3" id="KW-1185">Reference proteome</keyword>
<sequence>MNFQATPQVSQNETSTISTAETQPAIIEGNVGHMEKLGDEGADSEVARLALFVVEAQAHTQAIKRLYVAALSKRQAAAPTVLVASSMDYRVSKLGGLGSKSRKAYLQRQLCGELAHLSEQDVGTSSSRVRMRRGREDRKDRRCRGLTKGSKPRRTKRMKMRRKKFSWTSTTRRTRTTRKTRWIMESNLNEGIMGKRRRNRGKDAQRTTNPGGRLL</sequence>
<feature type="region of interest" description="Disordered" evidence="1">
    <location>
        <begin position="122"/>
        <end position="176"/>
    </location>
</feature>
<evidence type="ECO:0000256" key="1">
    <source>
        <dbReference type="SAM" id="MobiDB-lite"/>
    </source>
</evidence>
<dbReference type="InParanoid" id="A0A5J5F7B9"/>
<feature type="compositionally biased region" description="Polar residues" evidence="1">
    <location>
        <begin position="1"/>
        <end position="22"/>
    </location>
</feature>
<feature type="region of interest" description="Disordered" evidence="1">
    <location>
        <begin position="1"/>
        <end position="24"/>
    </location>
</feature>
<evidence type="ECO:0000313" key="2">
    <source>
        <dbReference type="EMBL" id="KAA8912491.1"/>
    </source>
</evidence>
<reference evidence="2 3" key="1">
    <citation type="submission" date="2019-09" db="EMBL/GenBank/DDBJ databases">
        <title>Draft genome of the ectomycorrhizal ascomycete Sphaerosporella brunnea.</title>
        <authorList>
            <consortium name="DOE Joint Genome Institute"/>
            <person name="Benucci G.M."/>
            <person name="Marozzi G."/>
            <person name="Antonielli L."/>
            <person name="Sanchez S."/>
            <person name="Marco P."/>
            <person name="Wang X."/>
            <person name="Falini L.B."/>
            <person name="Barry K."/>
            <person name="Haridas S."/>
            <person name="Lipzen A."/>
            <person name="Labutti K."/>
            <person name="Grigoriev I.V."/>
            <person name="Murat C."/>
            <person name="Martin F."/>
            <person name="Albertini E."/>
            <person name="Donnini D."/>
            <person name="Bonito G."/>
        </authorList>
    </citation>
    <scope>NUCLEOTIDE SEQUENCE [LARGE SCALE GENOMIC DNA]</scope>
    <source>
        <strain evidence="2 3">Sb_GMNB300</strain>
    </source>
</reference>
<evidence type="ECO:0000313" key="3">
    <source>
        <dbReference type="Proteomes" id="UP000326924"/>
    </source>
</evidence>
<comment type="caution">
    <text evidence="2">The sequence shown here is derived from an EMBL/GenBank/DDBJ whole genome shotgun (WGS) entry which is preliminary data.</text>
</comment>
<dbReference type="EMBL" id="VXIS01000024">
    <property type="protein sequence ID" value="KAA8912491.1"/>
    <property type="molecule type" value="Genomic_DNA"/>
</dbReference>
<dbReference type="Proteomes" id="UP000326924">
    <property type="component" value="Unassembled WGS sequence"/>
</dbReference>
<gene>
    <name evidence="2" type="ORF">FN846DRAFT_311043</name>
</gene>
<protein>
    <submittedName>
        <fullName evidence="2">Uncharacterized protein</fullName>
    </submittedName>
</protein>
<name>A0A5J5F7B9_9PEZI</name>